<comment type="similarity">
    <text evidence="2">Belongs to the GSP G family.</text>
</comment>
<protein>
    <recommendedName>
        <fullName evidence="3">Type II secretion system core protein G</fullName>
    </recommendedName>
</protein>
<organism evidence="13 14">
    <name type="scientific">Bradyrhizobium erythrophlei</name>
    <dbReference type="NCBI Taxonomy" id="1437360"/>
    <lineage>
        <taxon>Bacteria</taxon>
        <taxon>Pseudomonadati</taxon>
        <taxon>Pseudomonadota</taxon>
        <taxon>Alphaproteobacteria</taxon>
        <taxon>Hyphomicrobiales</taxon>
        <taxon>Nitrobacteraceae</taxon>
        <taxon>Bradyrhizobium</taxon>
    </lineage>
</organism>
<keyword evidence="4" id="KW-1003">Cell membrane</keyword>
<dbReference type="PROSITE" id="PS00409">
    <property type="entry name" value="PROKAR_NTER_METHYL"/>
    <property type="match status" value="1"/>
</dbReference>
<dbReference type="InterPro" id="IPR045584">
    <property type="entry name" value="Pilin-like"/>
</dbReference>
<feature type="transmembrane region" description="Helical" evidence="11">
    <location>
        <begin position="26"/>
        <end position="47"/>
    </location>
</feature>
<evidence type="ECO:0000256" key="4">
    <source>
        <dbReference type="ARBA" id="ARBA00022475"/>
    </source>
</evidence>
<name>A0A1M5URL3_9BRAD</name>
<dbReference type="PANTHER" id="PTHR30093:SF45">
    <property type="entry name" value="TYPE II SECRETION SYSTEM CORE PROTEIN G"/>
    <property type="match status" value="1"/>
</dbReference>
<evidence type="ECO:0000256" key="3">
    <source>
        <dbReference type="ARBA" id="ARBA00020042"/>
    </source>
</evidence>
<dbReference type="InterPro" id="IPR013545">
    <property type="entry name" value="T2SS_protein-GspG_C"/>
</dbReference>
<evidence type="ECO:0000313" key="13">
    <source>
        <dbReference type="EMBL" id="SHH65540.1"/>
    </source>
</evidence>
<keyword evidence="8 11" id="KW-1133">Transmembrane helix</keyword>
<dbReference type="RefSeq" id="WP_079572043.1">
    <property type="nucleotide sequence ID" value="NZ_LT670818.1"/>
</dbReference>
<comment type="subcellular location">
    <subcellularLocation>
        <location evidence="1">Cell inner membrane</location>
        <topology evidence="1">Single-pass membrane protein</topology>
    </subcellularLocation>
</comment>
<evidence type="ECO:0000256" key="11">
    <source>
        <dbReference type="SAM" id="Phobius"/>
    </source>
</evidence>
<keyword evidence="5" id="KW-0488">Methylation</keyword>
<dbReference type="NCBIfam" id="TIGR01710">
    <property type="entry name" value="typeII_sec_gspG"/>
    <property type="match status" value="1"/>
</dbReference>
<reference evidence="13 14" key="1">
    <citation type="submission" date="2016-11" db="EMBL/GenBank/DDBJ databases">
        <authorList>
            <person name="Jaros S."/>
            <person name="Januszkiewicz K."/>
            <person name="Wedrychowicz H."/>
        </authorList>
    </citation>
    <scope>NUCLEOTIDE SEQUENCE [LARGE SCALE GENOMIC DNA]</scope>
    <source>
        <strain evidence="13 14">GAS242</strain>
    </source>
</reference>
<evidence type="ECO:0000256" key="10">
    <source>
        <dbReference type="SAM" id="MobiDB-lite"/>
    </source>
</evidence>
<dbReference type="GO" id="GO:0005886">
    <property type="term" value="C:plasma membrane"/>
    <property type="evidence" value="ECO:0007669"/>
    <property type="project" value="UniProtKB-SubCell"/>
</dbReference>
<evidence type="ECO:0000256" key="6">
    <source>
        <dbReference type="ARBA" id="ARBA00022519"/>
    </source>
</evidence>
<keyword evidence="6" id="KW-0997">Cell inner membrane</keyword>
<evidence type="ECO:0000256" key="2">
    <source>
        <dbReference type="ARBA" id="ARBA00009984"/>
    </source>
</evidence>
<evidence type="ECO:0000256" key="9">
    <source>
        <dbReference type="ARBA" id="ARBA00023136"/>
    </source>
</evidence>
<feature type="region of interest" description="Disordered" evidence="10">
    <location>
        <begin position="138"/>
        <end position="158"/>
    </location>
</feature>
<dbReference type="NCBIfam" id="TIGR02532">
    <property type="entry name" value="IV_pilin_GFxxxE"/>
    <property type="match status" value="1"/>
</dbReference>
<dbReference type="Pfam" id="PF08334">
    <property type="entry name" value="T2SSG"/>
    <property type="match status" value="1"/>
</dbReference>
<accession>A0A1M5URL3</accession>
<evidence type="ECO:0000256" key="1">
    <source>
        <dbReference type="ARBA" id="ARBA00004377"/>
    </source>
</evidence>
<dbReference type="InterPro" id="IPR012902">
    <property type="entry name" value="N_methyl_site"/>
</dbReference>
<dbReference type="PANTHER" id="PTHR30093">
    <property type="entry name" value="GENERAL SECRETION PATHWAY PROTEIN G"/>
    <property type="match status" value="1"/>
</dbReference>
<dbReference type="AlphaFoldDB" id="A0A1M5URL3"/>
<keyword evidence="9 11" id="KW-0472">Membrane</keyword>
<dbReference type="InterPro" id="IPR010054">
    <property type="entry name" value="Type2_sec_GspG"/>
</dbReference>
<evidence type="ECO:0000256" key="7">
    <source>
        <dbReference type="ARBA" id="ARBA00022692"/>
    </source>
</evidence>
<dbReference type="Proteomes" id="UP000190675">
    <property type="component" value="Chromosome I"/>
</dbReference>
<evidence type="ECO:0000256" key="8">
    <source>
        <dbReference type="ARBA" id="ARBA00022989"/>
    </source>
</evidence>
<proteinExistence type="inferred from homology"/>
<evidence type="ECO:0000259" key="12">
    <source>
        <dbReference type="Pfam" id="PF08334"/>
    </source>
</evidence>
<dbReference type="PRINTS" id="PR00813">
    <property type="entry name" value="BCTERIALGSPG"/>
</dbReference>
<dbReference type="OrthoDB" id="9795612at2"/>
<feature type="domain" description="Type II secretion system protein GspG C-terminal" evidence="12">
    <location>
        <begin position="50"/>
        <end position="155"/>
    </location>
</feature>
<dbReference type="EMBL" id="LT670818">
    <property type="protein sequence ID" value="SHH65540.1"/>
    <property type="molecule type" value="Genomic_DNA"/>
</dbReference>
<evidence type="ECO:0000256" key="5">
    <source>
        <dbReference type="ARBA" id="ARBA00022481"/>
    </source>
</evidence>
<dbReference type="GO" id="GO:0015627">
    <property type="term" value="C:type II protein secretion system complex"/>
    <property type="evidence" value="ECO:0007669"/>
    <property type="project" value="InterPro"/>
</dbReference>
<evidence type="ECO:0000313" key="14">
    <source>
        <dbReference type="Proteomes" id="UP000190675"/>
    </source>
</evidence>
<gene>
    <name evidence="13" type="ORF">SAMN05444169_8604</name>
</gene>
<dbReference type="SUPFAM" id="SSF54523">
    <property type="entry name" value="Pili subunits"/>
    <property type="match status" value="1"/>
</dbReference>
<keyword evidence="7 11" id="KW-0812">Transmembrane</keyword>
<dbReference type="Gene3D" id="3.30.700.10">
    <property type="entry name" value="Glycoprotein, Type 4 Pilin"/>
    <property type="match status" value="1"/>
</dbReference>
<dbReference type="InterPro" id="IPR000983">
    <property type="entry name" value="Bac_GSPG_pilin"/>
</dbReference>
<sequence length="158" mass="16921">MKFEEATAVGRKVRASAIQRRRRGQAGFTLVEMLVVITIIGMIMALVGPRVLGYLGESKAKAAKIQIESFSSALDLYYLDLGRYPNSNEGLAALARSNNTPGWNGPYLRGGVVPNDPWGHSYVYRSPGERAPYEIISLGSDGQEGGSGTATDIASGAR</sequence>
<dbReference type="Pfam" id="PF07963">
    <property type="entry name" value="N_methyl"/>
    <property type="match status" value="1"/>
</dbReference>
<dbReference type="GO" id="GO:0015628">
    <property type="term" value="P:protein secretion by the type II secretion system"/>
    <property type="evidence" value="ECO:0007669"/>
    <property type="project" value="InterPro"/>
</dbReference>